<dbReference type="GO" id="GO:0005524">
    <property type="term" value="F:ATP binding"/>
    <property type="evidence" value="ECO:0007669"/>
    <property type="project" value="UniProtKB-UniRule"/>
</dbReference>
<dbReference type="CDD" id="cd00769">
    <property type="entry name" value="PheRS_beta_core"/>
    <property type="match status" value="1"/>
</dbReference>
<dbReference type="PROSITE" id="PS51447">
    <property type="entry name" value="FDX_ACB"/>
    <property type="match status" value="1"/>
</dbReference>
<dbReference type="InterPro" id="IPR036690">
    <property type="entry name" value="Fdx_antiC-bd_sf"/>
</dbReference>
<keyword evidence="4 15" id="KW-0963">Cytoplasm</keyword>
<comment type="cofactor">
    <cofactor evidence="15">
        <name>Mg(2+)</name>
        <dbReference type="ChEBI" id="CHEBI:18420"/>
    </cofactor>
    <text evidence="15">Binds 2 magnesium ions per tetramer.</text>
</comment>
<dbReference type="HAMAP" id="MF_00283">
    <property type="entry name" value="Phe_tRNA_synth_beta1"/>
    <property type="match status" value="1"/>
</dbReference>
<dbReference type="PROSITE" id="PS50886">
    <property type="entry name" value="TRBD"/>
    <property type="match status" value="1"/>
</dbReference>
<dbReference type="GO" id="GO:0006432">
    <property type="term" value="P:phenylalanyl-tRNA aminoacylation"/>
    <property type="evidence" value="ECO:0007669"/>
    <property type="project" value="UniProtKB-UniRule"/>
</dbReference>
<dbReference type="SUPFAM" id="SSF46955">
    <property type="entry name" value="Putative DNA-binding domain"/>
    <property type="match status" value="1"/>
</dbReference>
<dbReference type="FunFam" id="3.50.40.10:FF:000001">
    <property type="entry name" value="Phenylalanine--tRNA ligase beta subunit"/>
    <property type="match status" value="1"/>
</dbReference>
<sequence>MYISKNWLQDFVKIPNSLSAKELGLKLTMATAEVESIKNQAESLQGVIVGEILEIKKHPNADKLYLAIVDIGKAKLNIVCGAPNVREGQKVPVATIGAVLPNGMKIEKVKVRGTESSGMLCAEDELGLGKDHTGILILDKNFKVGEPLSRVLGLDDVIYEIENKTLTHRPDLWSHYGIAREVAAILSEKLKEYKVTLREPFGSAQGRPHHDITKLDIKIEDYKLCPRYCGVVLEGIKIEDSPKWMQKRLEAVGMRAINNIVDITNYVMMEIGQPLHAFDYDKLAEHRIVVRNAKKGEKIKTLDDQDRELNESILVIADANKPVAIAGIMGGANTEIDNFTKKIIIESANFDHVSIRQTEAKLGLRSEASIRFEKSLDPNLAEWGIKRAVELILQLCPSAKIVSQITDVKKFQLNQGPLKVSLDFLNKKIGQEIPADKIVKILTNLGFEVKKGKTELVITVPTWRATKDISIPEDIVEEVARIFGYDNLKVDMPLVDMKRPEINKERELERKIKQILAYGFGLNEVYNYSFVSEEQLEKIGLETADHVKILNPQAKELNLLRRSLIPNLLDNAALNCRNYDDFGLFEIGSIYWPEAKGEKISNKEEKYLPLQVKLISGVITEKKNDKPFYIAKNVIAGLFAQLHFDYKLEKITDVLPFVKKNRAVKILVQGKDIGYISEAADNLYDKLGLKSKVAIFEFNLTKLTDLYSEAIKYKPIPKFPSIDLDISMIIAKKILWEEIYQAVREVDKDLIRKIMFFDVYEGQGIPEGKKSIAFRIEYRSDDKTLTMEEVQVIHQKVLSILESKFSAQIRK</sequence>
<evidence type="ECO:0000259" key="19">
    <source>
        <dbReference type="PROSITE" id="PS51483"/>
    </source>
</evidence>
<dbReference type="InterPro" id="IPR041616">
    <property type="entry name" value="PheRS_beta_core"/>
</dbReference>
<dbReference type="Pfam" id="PF03147">
    <property type="entry name" value="FDX-ACB"/>
    <property type="match status" value="1"/>
</dbReference>
<dbReference type="InterPro" id="IPR045864">
    <property type="entry name" value="aa-tRNA-synth_II/BPL/LPL"/>
</dbReference>
<evidence type="ECO:0000256" key="3">
    <source>
        <dbReference type="ARBA" id="ARBA00011209"/>
    </source>
</evidence>
<dbReference type="EMBL" id="MHIA01000031">
    <property type="protein sequence ID" value="OGY41285.1"/>
    <property type="molecule type" value="Genomic_DNA"/>
</dbReference>
<evidence type="ECO:0000256" key="4">
    <source>
        <dbReference type="ARBA" id="ARBA00022490"/>
    </source>
</evidence>
<dbReference type="InterPro" id="IPR009061">
    <property type="entry name" value="DNA-bd_dom_put_sf"/>
</dbReference>
<dbReference type="SMART" id="SM00896">
    <property type="entry name" value="FDX-ACB"/>
    <property type="match status" value="1"/>
</dbReference>
<evidence type="ECO:0000313" key="21">
    <source>
        <dbReference type="Proteomes" id="UP000176260"/>
    </source>
</evidence>
<comment type="subunit">
    <text evidence="3 15">Tetramer of two alpha and two beta subunits.</text>
</comment>
<dbReference type="SUPFAM" id="SSF54991">
    <property type="entry name" value="Anticodon-binding domain of PheRS"/>
    <property type="match status" value="1"/>
</dbReference>
<dbReference type="Pfam" id="PF03484">
    <property type="entry name" value="B5"/>
    <property type="match status" value="1"/>
</dbReference>
<keyword evidence="12 15" id="KW-0648">Protein biosynthesis</keyword>
<comment type="catalytic activity">
    <reaction evidence="14 15">
        <text>tRNA(Phe) + L-phenylalanine + ATP = L-phenylalanyl-tRNA(Phe) + AMP + diphosphate + H(+)</text>
        <dbReference type="Rhea" id="RHEA:19413"/>
        <dbReference type="Rhea" id="RHEA-COMP:9668"/>
        <dbReference type="Rhea" id="RHEA-COMP:9699"/>
        <dbReference type="ChEBI" id="CHEBI:15378"/>
        <dbReference type="ChEBI" id="CHEBI:30616"/>
        <dbReference type="ChEBI" id="CHEBI:33019"/>
        <dbReference type="ChEBI" id="CHEBI:58095"/>
        <dbReference type="ChEBI" id="CHEBI:78442"/>
        <dbReference type="ChEBI" id="CHEBI:78531"/>
        <dbReference type="ChEBI" id="CHEBI:456215"/>
        <dbReference type="EC" id="6.1.1.20"/>
    </reaction>
</comment>
<dbReference type="CDD" id="cd02796">
    <property type="entry name" value="tRNA_bind_bactPheRS"/>
    <property type="match status" value="1"/>
</dbReference>
<dbReference type="PROSITE" id="PS51483">
    <property type="entry name" value="B5"/>
    <property type="match status" value="1"/>
</dbReference>
<proteinExistence type="inferred from homology"/>
<dbReference type="PANTHER" id="PTHR10947:SF0">
    <property type="entry name" value="PHENYLALANINE--TRNA LIGASE BETA SUBUNIT"/>
    <property type="match status" value="1"/>
</dbReference>
<dbReference type="Gene3D" id="3.50.40.10">
    <property type="entry name" value="Phenylalanyl-trna Synthetase, Chain B, domain 3"/>
    <property type="match status" value="1"/>
</dbReference>
<dbReference type="PANTHER" id="PTHR10947">
    <property type="entry name" value="PHENYLALANYL-TRNA SYNTHETASE BETA CHAIN AND LEUCINE-RICH REPEAT-CONTAINING PROTEIN 47"/>
    <property type="match status" value="1"/>
</dbReference>
<dbReference type="Proteomes" id="UP000176260">
    <property type="component" value="Unassembled WGS sequence"/>
</dbReference>
<evidence type="ECO:0000256" key="10">
    <source>
        <dbReference type="ARBA" id="ARBA00022842"/>
    </source>
</evidence>
<dbReference type="GO" id="GO:0000049">
    <property type="term" value="F:tRNA binding"/>
    <property type="evidence" value="ECO:0007669"/>
    <property type="project" value="UniProtKB-UniRule"/>
</dbReference>
<keyword evidence="6 15" id="KW-0436">Ligase</keyword>
<dbReference type="Gene3D" id="3.30.930.10">
    <property type="entry name" value="Bira Bifunctional Protein, Domain 2"/>
    <property type="match status" value="1"/>
</dbReference>
<feature type="domain" description="FDX-ACB" evidence="18">
    <location>
        <begin position="717"/>
        <end position="810"/>
    </location>
</feature>
<dbReference type="Gene3D" id="2.40.50.140">
    <property type="entry name" value="Nucleic acid-binding proteins"/>
    <property type="match status" value="1"/>
</dbReference>
<evidence type="ECO:0000259" key="17">
    <source>
        <dbReference type="PROSITE" id="PS50886"/>
    </source>
</evidence>
<dbReference type="FunFam" id="2.40.50.140:FF:000045">
    <property type="entry name" value="Phenylalanine--tRNA ligase beta subunit"/>
    <property type="match status" value="1"/>
</dbReference>
<dbReference type="GO" id="GO:0000287">
    <property type="term" value="F:magnesium ion binding"/>
    <property type="evidence" value="ECO:0007669"/>
    <property type="project" value="UniProtKB-UniRule"/>
</dbReference>
<evidence type="ECO:0000256" key="15">
    <source>
        <dbReference type="HAMAP-Rule" id="MF_00283"/>
    </source>
</evidence>
<feature type="binding site" evidence="15">
    <location>
        <position position="474"/>
    </location>
    <ligand>
        <name>Mg(2+)</name>
        <dbReference type="ChEBI" id="CHEBI:18420"/>
        <note>shared with alpha subunit</note>
    </ligand>
</feature>
<evidence type="ECO:0000256" key="16">
    <source>
        <dbReference type="PROSITE-ProRule" id="PRU00209"/>
    </source>
</evidence>
<evidence type="ECO:0000256" key="13">
    <source>
        <dbReference type="ARBA" id="ARBA00023146"/>
    </source>
</evidence>
<accession>A0A1G1XMC0</accession>
<keyword evidence="10 15" id="KW-0460">Magnesium</keyword>
<dbReference type="Gene3D" id="3.30.56.10">
    <property type="match status" value="2"/>
</dbReference>
<evidence type="ECO:0000256" key="8">
    <source>
        <dbReference type="ARBA" id="ARBA00022741"/>
    </source>
</evidence>
<reference evidence="20 21" key="1">
    <citation type="journal article" date="2016" name="Nat. Commun.">
        <title>Thousands of microbial genomes shed light on interconnected biogeochemical processes in an aquifer system.</title>
        <authorList>
            <person name="Anantharaman K."/>
            <person name="Brown C.T."/>
            <person name="Hug L.A."/>
            <person name="Sharon I."/>
            <person name="Castelle C.J."/>
            <person name="Probst A.J."/>
            <person name="Thomas B.C."/>
            <person name="Singh A."/>
            <person name="Wilkins M.J."/>
            <person name="Karaoz U."/>
            <person name="Brodie E.L."/>
            <person name="Williams K.H."/>
            <person name="Hubbard S.S."/>
            <person name="Banfield J.F."/>
        </authorList>
    </citation>
    <scope>NUCLEOTIDE SEQUENCE [LARGE SCALE GENOMIC DNA]</scope>
</reference>
<comment type="subcellular location">
    <subcellularLocation>
        <location evidence="1 15">Cytoplasm</location>
    </subcellularLocation>
</comment>
<evidence type="ECO:0000256" key="5">
    <source>
        <dbReference type="ARBA" id="ARBA00022555"/>
    </source>
</evidence>
<evidence type="ECO:0000256" key="14">
    <source>
        <dbReference type="ARBA" id="ARBA00049255"/>
    </source>
</evidence>
<keyword evidence="5 16" id="KW-0820">tRNA-binding</keyword>
<dbReference type="GO" id="GO:0004826">
    <property type="term" value="F:phenylalanine-tRNA ligase activity"/>
    <property type="evidence" value="ECO:0007669"/>
    <property type="project" value="UniProtKB-UniRule"/>
</dbReference>
<dbReference type="AlphaFoldDB" id="A0A1G1XMC0"/>
<dbReference type="Pfam" id="PF17759">
    <property type="entry name" value="tRNA_synthFbeta"/>
    <property type="match status" value="1"/>
</dbReference>
<feature type="binding site" evidence="15">
    <location>
        <position position="478"/>
    </location>
    <ligand>
        <name>Mg(2+)</name>
        <dbReference type="ChEBI" id="CHEBI:18420"/>
        <note>shared with alpha subunit</note>
    </ligand>
</feature>
<comment type="similarity">
    <text evidence="2 15">Belongs to the phenylalanyl-tRNA synthetase beta subunit family. Type 1 subfamily.</text>
</comment>
<dbReference type="InterPro" id="IPR033714">
    <property type="entry name" value="tRNA_bind_bactPheRS"/>
</dbReference>
<dbReference type="SUPFAM" id="SSF50249">
    <property type="entry name" value="Nucleic acid-binding proteins"/>
    <property type="match status" value="1"/>
</dbReference>
<evidence type="ECO:0000256" key="7">
    <source>
        <dbReference type="ARBA" id="ARBA00022723"/>
    </source>
</evidence>
<keyword evidence="8 15" id="KW-0547">Nucleotide-binding</keyword>
<dbReference type="EC" id="6.1.1.20" evidence="15"/>
<feature type="domain" description="B5" evidence="19">
    <location>
        <begin position="413"/>
        <end position="490"/>
    </location>
</feature>
<dbReference type="Gene3D" id="3.30.70.380">
    <property type="entry name" value="Ferrodoxin-fold anticodon-binding domain"/>
    <property type="match status" value="1"/>
</dbReference>
<dbReference type="InterPro" id="IPR045060">
    <property type="entry name" value="Phe-tRNA-ligase_IIc_bsu"/>
</dbReference>
<evidence type="ECO:0000256" key="6">
    <source>
        <dbReference type="ARBA" id="ARBA00022598"/>
    </source>
</evidence>
<dbReference type="InterPro" id="IPR005121">
    <property type="entry name" value="Fdx_antiC-bd"/>
</dbReference>
<dbReference type="SUPFAM" id="SSF55681">
    <property type="entry name" value="Class II aaRS and biotin synthetases"/>
    <property type="match status" value="1"/>
</dbReference>
<evidence type="ECO:0000256" key="12">
    <source>
        <dbReference type="ARBA" id="ARBA00022917"/>
    </source>
</evidence>
<evidence type="ECO:0000256" key="2">
    <source>
        <dbReference type="ARBA" id="ARBA00008653"/>
    </source>
</evidence>
<dbReference type="FunFam" id="3.30.70.380:FF:000001">
    <property type="entry name" value="Phenylalanine--tRNA ligase beta subunit"/>
    <property type="match status" value="1"/>
</dbReference>
<evidence type="ECO:0000259" key="18">
    <source>
        <dbReference type="PROSITE" id="PS51447"/>
    </source>
</evidence>
<protein>
    <recommendedName>
        <fullName evidence="15">Phenylalanine--tRNA ligase beta subunit</fullName>
        <ecNumber evidence="15">6.1.1.20</ecNumber>
    </recommendedName>
    <alternativeName>
        <fullName evidence="15">Phenylalanyl-tRNA synthetase beta subunit</fullName>
        <shortName evidence="15">PheRS</shortName>
    </alternativeName>
</protein>
<evidence type="ECO:0000256" key="11">
    <source>
        <dbReference type="ARBA" id="ARBA00022884"/>
    </source>
</evidence>
<gene>
    <name evidence="15" type="primary">pheT</name>
    <name evidence="20" type="ORF">A2Y67_00575</name>
</gene>
<comment type="caution">
    <text evidence="20">The sequence shown here is derived from an EMBL/GenBank/DDBJ whole genome shotgun (WGS) entry which is preliminary data.</text>
</comment>
<dbReference type="GO" id="GO:0009328">
    <property type="term" value="C:phenylalanine-tRNA ligase complex"/>
    <property type="evidence" value="ECO:0007669"/>
    <property type="project" value="TreeGrafter"/>
</dbReference>
<dbReference type="NCBIfam" id="NF045760">
    <property type="entry name" value="YtpR"/>
    <property type="match status" value="1"/>
</dbReference>
<dbReference type="NCBIfam" id="TIGR00472">
    <property type="entry name" value="pheT_bact"/>
    <property type="match status" value="1"/>
</dbReference>
<dbReference type="InterPro" id="IPR005147">
    <property type="entry name" value="tRNA_synthase_B5-dom"/>
</dbReference>
<dbReference type="SMART" id="SM00874">
    <property type="entry name" value="B5"/>
    <property type="match status" value="1"/>
</dbReference>
<feature type="domain" description="TRNA-binding" evidence="17">
    <location>
        <begin position="41"/>
        <end position="149"/>
    </location>
</feature>
<evidence type="ECO:0000313" key="20">
    <source>
        <dbReference type="EMBL" id="OGY41285.1"/>
    </source>
</evidence>
<dbReference type="Pfam" id="PF01588">
    <property type="entry name" value="tRNA_bind"/>
    <property type="match status" value="1"/>
</dbReference>
<evidence type="ECO:0000256" key="9">
    <source>
        <dbReference type="ARBA" id="ARBA00022840"/>
    </source>
</evidence>
<dbReference type="InterPro" id="IPR012340">
    <property type="entry name" value="NA-bd_OB-fold"/>
</dbReference>
<name>A0A1G1XMC0_9BACT</name>
<keyword evidence="13 15" id="KW-0030">Aminoacyl-tRNA synthetase</keyword>
<dbReference type="Pfam" id="PF03483">
    <property type="entry name" value="B3_4"/>
    <property type="match status" value="1"/>
</dbReference>
<feature type="binding site" evidence="15">
    <location>
        <position position="477"/>
    </location>
    <ligand>
        <name>Mg(2+)</name>
        <dbReference type="ChEBI" id="CHEBI:18420"/>
        <note>shared with alpha subunit</note>
    </ligand>
</feature>
<feature type="binding site" evidence="15">
    <location>
        <position position="468"/>
    </location>
    <ligand>
        <name>Mg(2+)</name>
        <dbReference type="ChEBI" id="CHEBI:18420"/>
        <note>shared with alpha subunit</note>
    </ligand>
</feature>
<keyword evidence="9 15" id="KW-0067">ATP-binding</keyword>
<organism evidence="20 21">
    <name type="scientific">Candidatus Buchananbacteria bacterium RBG_13_39_9</name>
    <dbReference type="NCBI Taxonomy" id="1797531"/>
    <lineage>
        <taxon>Bacteria</taxon>
        <taxon>Candidatus Buchananiibacteriota</taxon>
    </lineage>
</organism>
<dbReference type="InterPro" id="IPR004532">
    <property type="entry name" value="Phe-tRNA-ligase_IIc_bsu_bact"/>
</dbReference>
<keyword evidence="7 15" id="KW-0479">Metal-binding</keyword>
<dbReference type="SMART" id="SM00873">
    <property type="entry name" value="B3_4"/>
    <property type="match status" value="1"/>
</dbReference>
<dbReference type="InterPro" id="IPR020825">
    <property type="entry name" value="Phe-tRNA_synthase-like_B3/B4"/>
</dbReference>
<dbReference type="InterPro" id="IPR002547">
    <property type="entry name" value="tRNA-bd_dom"/>
</dbReference>
<dbReference type="InterPro" id="IPR005146">
    <property type="entry name" value="B3/B4_tRNA-bd"/>
</dbReference>
<keyword evidence="11 16" id="KW-0694">RNA-binding</keyword>
<dbReference type="SUPFAM" id="SSF56037">
    <property type="entry name" value="PheT/TilS domain"/>
    <property type="match status" value="1"/>
</dbReference>
<evidence type="ECO:0000256" key="1">
    <source>
        <dbReference type="ARBA" id="ARBA00004496"/>
    </source>
</evidence>